<evidence type="ECO:0000313" key="2">
    <source>
        <dbReference type="Proteomes" id="UP000499080"/>
    </source>
</evidence>
<proteinExistence type="predicted"/>
<dbReference type="AlphaFoldDB" id="A0A4Y2RP61"/>
<reference evidence="1 2" key="1">
    <citation type="journal article" date="2019" name="Sci. Rep.">
        <title>Orb-weaving spider Araneus ventricosus genome elucidates the spidroin gene catalogue.</title>
        <authorList>
            <person name="Kono N."/>
            <person name="Nakamura H."/>
            <person name="Ohtoshi R."/>
            <person name="Moran D.A.P."/>
            <person name="Shinohara A."/>
            <person name="Yoshida Y."/>
            <person name="Fujiwara M."/>
            <person name="Mori M."/>
            <person name="Tomita M."/>
            <person name="Arakawa K."/>
        </authorList>
    </citation>
    <scope>NUCLEOTIDE SEQUENCE [LARGE SCALE GENOMIC DNA]</scope>
</reference>
<accession>A0A4Y2RP61</accession>
<name>A0A4Y2RP61_ARAVE</name>
<organism evidence="1 2">
    <name type="scientific">Araneus ventricosus</name>
    <name type="common">Orbweaver spider</name>
    <name type="synonym">Epeira ventricosa</name>
    <dbReference type="NCBI Taxonomy" id="182803"/>
    <lineage>
        <taxon>Eukaryota</taxon>
        <taxon>Metazoa</taxon>
        <taxon>Ecdysozoa</taxon>
        <taxon>Arthropoda</taxon>
        <taxon>Chelicerata</taxon>
        <taxon>Arachnida</taxon>
        <taxon>Araneae</taxon>
        <taxon>Araneomorphae</taxon>
        <taxon>Entelegynae</taxon>
        <taxon>Araneoidea</taxon>
        <taxon>Araneidae</taxon>
        <taxon>Araneus</taxon>
    </lineage>
</organism>
<evidence type="ECO:0000313" key="1">
    <source>
        <dbReference type="EMBL" id="GBN77441.1"/>
    </source>
</evidence>
<protein>
    <submittedName>
        <fullName evidence="1">Uncharacterized protein</fullName>
    </submittedName>
</protein>
<dbReference type="EMBL" id="BGPR01017845">
    <property type="protein sequence ID" value="GBN77441.1"/>
    <property type="molecule type" value="Genomic_DNA"/>
</dbReference>
<gene>
    <name evidence="1" type="ORF">AVEN_103692_1</name>
</gene>
<dbReference type="Proteomes" id="UP000499080">
    <property type="component" value="Unassembled WGS sequence"/>
</dbReference>
<keyword evidence="2" id="KW-1185">Reference proteome</keyword>
<comment type="caution">
    <text evidence="1">The sequence shown here is derived from an EMBL/GenBank/DDBJ whole genome shotgun (WGS) entry which is preliminary data.</text>
</comment>
<sequence>MQLSTFQEIFILEERERTDIGAKGIRMNEMSSQLRRGVPYVLILNLKSNNAVKKLQSCLPRMLILATKLATWQQKEFSRKTLNCQPISTGFMNFLEITSYVMTSLSVEKV</sequence>